<evidence type="ECO:0000313" key="3">
    <source>
        <dbReference type="Proteomes" id="UP000318571"/>
    </source>
</evidence>
<reference evidence="2 3" key="1">
    <citation type="journal article" date="2018" name="Nat. Ecol. Evol.">
        <title>Genomic signatures of mitonuclear coevolution across populations of Tigriopus californicus.</title>
        <authorList>
            <person name="Barreto F.S."/>
            <person name="Watson E.T."/>
            <person name="Lima T.G."/>
            <person name="Willett C.S."/>
            <person name="Edmands S."/>
            <person name="Li W."/>
            <person name="Burton R.S."/>
        </authorList>
    </citation>
    <scope>NUCLEOTIDE SEQUENCE [LARGE SCALE GENOMIC DNA]</scope>
    <source>
        <strain evidence="2 3">San Diego</strain>
    </source>
</reference>
<dbReference type="EMBL" id="VCGU01000459">
    <property type="protein sequence ID" value="TRY61784.1"/>
    <property type="molecule type" value="Genomic_DNA"/>
</dbReference>
<name>A0A553N8L8_TIGCA</name>
<organism evidence="2 3">
    <name type="scientific">Tigriopus californicus</name>
    <name type="common">Marine copepod</name>
    <dbReference type="NCBI Taxonomy" id="6832"/>
    <lineage>
        <taxon>Eukaryota</taxon>
        <taxon>Metazoa</taxon>
        <taxon>Ecdysozoa</taxon>
        <taxon>Arthropoda</taxon>
        <taxon>Crustacea</taxon>
        <taxon>Multicrustacea</taxon>
        <taxon>Hexanauplia</taxon>
        <taxon>Copepoda</taxon>
        <taxon>Harpacticoida</taxon>
        <taxon>Harpacticidae</taxon>
        <taxon>Tigriopus</taxon>
    </lineage>
</organism>
<proteinExistence type="predicted"/>
<sequence length="125" mass="13936">MIRQQQQLKQKKSFGRSPQIVGDNYGISTIQSNQSQSPNETIMVFQNLMNYIQSLNNSLSEIQTQLVSQRRFFNIKVTENGKNGCPSHKFVMTTSDGGRLGNKMSEYATLLALSAITGFTPVIGE</sequence>
<protein>
    <submittedName>
        <fullName evidence="2">Uncharacterized protein</fullName>
    </submittedName>
</protein>
<feature type="non-terminal residue" evidence="2">
    <location>
        <position position="125"/>
    </location>
</feature>
<keyword evidence="3" id="KW-1185">Reference proteome</keyword>
<dbReference type="Proteomes" id="UP000318571">
    <property type="component" value="Chromosome 8"/>
</dbReference>
<evidence type="ECO:0000256" key="1">
    <source>
        <dbReference type="SAM" id="MobiDB-lite"/>
    </source>
</evidence>
<dbReference type="AlphaFoldDB" id="A0A553N8L8"/>
<evidence type="ECO:0000313" key="2">
    <source>
        <dbReference type="EMBL" id="TRY61784.1"/>
    </source>
</evidence>
<gene>
    <name evidence="2" type="ORF">TCAL_16305</name>
</gene>
<feature type="region of interest" description="Disordered" evidence="1">
    <location>
        <begin position="1"/>
        <end position="20"/>
    </location>
</feature>
<comment type="caution">
    <text evidence="2">The sequence shown here is derived from an EMBL/GenBank/DDBJ whole genome shotgun (WGS) entry which is preliminary data.</text>
</comment>
<accession>A0A553N8L8</accession>